<evidence type="ECO:0000256" key="5">
    <source>
        <dbReference type="ARBA" id="ARBA00022795"/>
    </source>
</evidence>
<name>A0ABR6YF11_9BURK</name>
<evidence type="ECO:0000259" key="9">
    <source>
        <dbReference type="Pfam" id="PF02108"/>
    </source>
</evidence>
<keyword evidence="7" id="KW-1006">Bacterial flagellum protein export</keyword>
<dbReference type="Pfam" id="PF02108">
    <property type="entry name" value="FliH"/>
    <property type="match status" value="1"/>
</dbReference>
<keyword evidence="11" id="KW-1185">Reference proteome</keyword>
<dbReference type="PANTHER" id="PTHR34982:SF1">
    <property type="entry name" value="FLAGELLAR ASSEMBLY PROTEIN FLIH"/>
    <property type="match status" value="1"/>
</dbReference>
<evidence type="ECO:0000256" key="7">
    <source>
        <dbReference type="ARBA" id="ARBA00023225"/>
    </source>
</evidence>
<feature type="region of interest" description="Disordered" evidence="8">
    <location>
        <begin position="1"/>
        <end position="20"/>
    </location>
</feature>
<evidence type="ECO:0000256" key="3">
    <source>
        <dbReference type="ARBA" id="ARBA00016507"/>
    </source>
</evidence>
<dbReference type="PANTHER" id="PTHR34982">
    <property type="entry name" value="YOP PROTEINS TRANSLOCATION PROTEIN L"/>
    <property type="match status" value="1"/>
</dbReference>
<reference evidence="10 11" key="1">
    <citation type="submission" date="2020-08" db="EMBL/GenBank/DDBJ databases">
        <title>Novel species isolated from subtropical streams in China.</title>
        <authorList>
            <person name="Lu H."/>
        </authorList>
    </citation>
    <scope>NUCLEOTIDE SEQUENCE [LARGE SCALE GENOMIC DNA]</scope>
    <source>
        <strain evidence="10 11">LX15W</strain>
    </source>
</reference>
<evidence type="ECO:0000256" key="1">
    <source>
        <dbReference type="ARBA" id="ARBA00003041"/>
    </source>
</evidence>
<dbReference type="EMBL" id="JACOGA010000015">
    <property type="protein sequence ID" value="MBC3875074.1"/>
    <property type="molecule type" value="Genomic_DNA"/>
</dbReference>
<dbReference type="InterPro" id="IPR051472">
    <property type="entry name" value="T3SS_Stator/FliH"/>
</dbReference>
<keyword evidence="6" id="KW-0653">Protein transport</keyword>
<evidence type="ECO:0000256" key="8">
    <source>
        <dbReference type="SAM" id="MobiDB-lite"/>
    </source>
</evidence>
<comment type="similarity">
    <text evidence="2">Belongs to the FliH family.</text>
</comment>
<comment type="function">
    <text evidence="1">Needed for flagellar regrowth and assembly.</text>
</comment>
<evidence type="ECO:0000313" key="10">
    <source>
        <dbReference type="EMBL" id="MBC3875074.1"/>
    </source>
</evidence>
<evidence type="ECO:0000256" key="6">
    <source>
        <dbReference type="ARBA" id="ARBA00022927"/>
    </source>
</evidence>
<feature type="domain" description="Flagellar assembly protein FliH/Type III secretion system HrpE" evidence="9">
    <location>
        <begin position="88"/>
        <end position="211"/>
    </location>
</feature>
<evidence type="ECO:0000313" key="11">
    <source>
        <dbReference type="Proteomes" id="UP000624279"/>
    </source>
</evidence>
<organism evidence="10 11">
    <name type="scientific">Undibacterium flavidum</name>
    <dbReference type="NCBI Taxonomy" id="2762297"/>
    <lineage>
        <taxon>Bacteria</taxon>
        <taxon>Pseudomonadati</taxon>
        <taxon>Pseudomonadota</taxon>
        <taxon>Betaproteobacteria</taxon>
        <taxon>Burkholderiales</taxon>
        <taxon>Oxalobacteraceae</taxon>
        <taxon>Undibacterium</taxon>
    </lineage>
</organism>
<evidence type="ECO:0000256" key="4">
    <source>
        <dbReference type="ARBA" id="ARBA00022448"/>
    </source>
</evidence>
<sequence length="227" mass="24628">MRSKAMVKPSKPPMPAAANVEPVFDKHPVMKTMPDEEKIKEITEKARAAILTQLKDEVDSAKEVARQRGFLEGKQAGIDEAKREFAAQLKDIEALSTKVQTALKNNVLDLEDIAVAVTFEAVCKMMGASAHSCDAVRAMVKQVLKQCANSSELVVHLHPADLRILREQGVPDFADQTQAKVSWIADTSLQLGGCTVEVDGGVLDARLETQLGALKSILLAARAKQSE</sequence>
<dbReference type="Proteomes" id="UP000624279">
    <property type="component" value="Unassembled WGS sequence"/>
</dbReference>
<gene>
    <name evidence="10" type="ORF">H8K55_15905</name>
</gene>
<comment type="caution">
    <text evidence="10">The sequence shown here is derived from an EMBL/GenBank/DDBJ whole genome shotgun (WGS) entry which is preliminary data.</text>
</comment>
<dbReference type="InterPro" id="IPR018035">
    <property type="entry name" value="Flagellar_FliH/T3SS_HrpE"/>
</dbReference>
<keyword evidence="5" id="KW-1005">Bacterial flagellum biogenesis</keyword>
<evidence type="ECO:0000256" key="2">
    <source>
        <dbReference type="ARBA" id="ARBA00006602"/>
    </source>
</evidence>
<accession>A0ABR6YF11</accession>
<protein>
    <recommendedName>
        <fullName evidence="3">Flagellar assembly protein FliH</fullName>
    </recommendedName>
</protein>
<keyword evidence="4" id="KW-0813">Transport</keyword>
<proteinExistence type="inferred from homology"/>